<accession>A0A8T3B7K7</accession>
<protein>
    <recommendedName>
        <fullName evidence="4">Wound-responsive family protein</fullName>
    </recommendedName>
</protein>
<dbReference type="Pfam" id="PF12609">
    <property type="entry name" value="DUF3774"/>
    <property type="match status" value="1"/>
</dbReference>
<dbReference type="EMBL" id="JAGYWB010000011">
    <property type="protein sequence ID" value="KAI0505061.1"/>
    <property type="molecule type" value="Genomic_DNA"/>
</dbReference>
<dbReference type="Proteomes" id="UP000829196">
    <property type="component" value="Unassembled WGS sequence"/>
</dbReference>
<evidence type="ECO:0000313" key="2">
    <source>
        <dbReference type="EMBL" id="KAI0505061.1"/>
    </source>
</evidence>
<feature type="signal peptide" evidence="1">
    <location>
        <begin position="1"/>
        <end position="20"/>
    </location>
</feature>
<dbReference type="InterPro" id="IPR022251">
    <property type="entry name" value="DUF3774_wound-induced"/>
</dbReference>
<dbReference type="AlphaFoldDB" id="A0A8T3B7K7"/>
<gene>
    <name evidence="2" type="ORF">KFK09_016018</name>
</gene>
<proteinExistence type="predicted"/>
<name>A0A8T3B7K7_DENNO</name>
<keyword evidence="3" id="KW-1185">Reference proteome</keyword>
<evidence type="ECO:0008006" key="4">
    <source>
        <dbReference type="Google" id="ProtNLM"/>
    </source>
</evidence>
<sequence>MASGSRASLIVAASISAVEALKDQSGLCRWNYAIRSVHQKARKEMGSLSQATKAPSSSSSIMAGSIVVSTRGEQVKRAEESFRKVMFLSCWGPN</sequence>
<comment type="caution">
    <text evidence="2">The sequence shown here is derived from an EMBL/GenBank/DDBJ whole genome shotgun (WGS) entry which is preliminary data.</text>
</comment>
<evidence type="ECO:0000313" key="3">
    <source>
        <dbReference type="Proteomes" id="UP000829196"/>
    </source>
</evidence>
<evidence type="ECO:0000256" key="1">
    <source>
        <dbReference type="SAM" id="SignalP"/>
    </source>
</evidence>
<keyword evidence="1" id="KW-0732">Signal</keyword>
<organism evidence="2 3">
    <name type="scientific">Dendrobium nobile</name>
    <name type="common">Orchid</name>
    <dbReference type="NCBI Taxonomy" id="94219"/>
    <lineage>
        <taxon>Eukaryota</taxon>
        <taxon>Viridiplantae</taxon>
        <taxon>Streptophyta</taxon>
        <taxon>Embryophyta</taxon>
        <taxon>Tracheophyta</taxon>
        <taxon>Spermatophyta</taxon>
        <taxon>Magnoliopsida</taxon>
        <taxon>Liliopsida</taxon>
        <taxon>Asparagales</taxon>
        <taxon>Orchidaceae</taxon>
        <taxon>Epidendroideae</taxon>
        <taxon>Malaxideae</taxon>
        <taxon>Dendrobiinae</taxon>
        <taxon>Dendrobium</taxon>
    </lineage>
</organism>
<dbReference type="PANTHER" id="PTHR33090">
    <property type="entry name" value="DUF3774 DOMAIN PROTEIN-RELATED"/>
    <property type="match status" value="1"/>
</dbReference>
<feature type="chain" id="PRO_5035930614" description="Wound-responsive family protein" evidence="1">
    <location>
        <begin position="21"/>
        <end position="94"/>
    </location>
</feature>
<reference evidence="2" key="1">
    <citation type="journal article" date="2022" name="Front. Genet.">
        <title>Chromosome-Scale Assembly of the Dendrobium nobile Genome Provides Insights Into the Molecular Mechanism of the Biosynthesis of the Medicinal Active Ingredient of Dendrobium.</title>
        <authorList>
            <person name="Xu Q."/>
            <person name="Niu S.-C."/>
            <person name="Li K.-L."/>
            <person name="Zheng P.-J."/>
            <person name="Zhang X.-J."/>
            <person name="Jia Y."/>
            <person name="Liu Y."/>
            <person name="Niu Y.-X."/>
            <person name="Yu L.-H."/>
            <person name="Chen D.-F."/>
            <person name="Zhang G.-Q."/>
        </authorList>
    </citation>
    <scope>NUCLEOTIDE SEQUENCE</scope>
    <source>
        <tissue evidence="2">Leaf</tissue>
    </source>
</reference>